<dbReference type="Pfam" id="PF07819">
    <property type="entry name" value="PGAP1"/>
    <property type="match status" value="1"/>
</dbReference>
<evidence type="ECO:0000313" key="2">
    <source>
        <dbReference type="EMBL" id="KAB8287847.1"/>
    </source>
</evidence>
<proteinExistence type="predicted"/>
<feature type="domain" description="GPI inositol-deacylase PGAP1-like alpha/beta" evidence="1">
    <location>
        <begin position="336"/>
        <end position="385"/>
    </location>
</feature>
<comment type="caution">
    <text evidence="2">The sequence shown here is derived from an EMBL/GenBank/DDBJ whole genome shotgun (WGS) entry which is preliminary data.</text>
</comment>
<dbReference type="Proteomes" id="UP000482084">
    <property type="component" value="Unassembled WGS sequence"/>
</dbReference>
<evidence type="ECO:0000313" key="3">
    <source>
        <dbReference type="Proteomes" id="UP000482084"/>
    </source>
</evidence>
<dbReference type="SUPFAM" id="SSF53474">
    <property type="entry name" value="alpha/beta-Hydrolases"/>
    <property type="match status" value="1"/>
</dbReference>
<protein>
    <recommendedName>
        <fullName evidence="1">GPI inositol-deacylase PGAP1-like alpha/beta domain-containing protein</fullName>
    </recommendedName>
</protein>
<reference evidence="2 3" key="1">
    <citation type="submission" date="2019-10" db="EMBL/GenBank/DDBJ databases">
        <title>Characterization of the phylogenetic diversity of two novel species belonging to the genus Bifidobacterium: Bifidobacterium cebidarum sp. nov. and Bifidobacterium leontopitheci sp. nov.</title>
        <authorList>
            <person name="Lugli G.A."/>
            <person name="Duranti S."/>
            <person name="Milani C."/>
            <person name="Turroni F."/>
            <person name="Ventura M."/>
        </authorList>
    </citation>
    <scope>NUCLEOTIDE SEQUENCE [LARGE SCALE GENOMIC DNA]</scope>
    <source>
        <strain evidence="2 3">DSM 100688</strain>
    </source>
</reference>
<keyword evidence="3" id="KW-1185">Reference proteome</keyword>
<dbReference type="EMBL" id="WBSM01000006">
    <property type="protein sequence ID" value="KAB8287847.1"/>
    <property type="molecule type" value="Genomic_DNA"/>
</dbReference>
<evidence type="ECO:0000259" key="1">
    <source>
        <dbReference type="Pfam" id="PF07819"/>
    </source>
</evidence>
<sequence>MMGWQVTSTISGGRRHNAATREEYTAVARMLDDAAASWRTASIAWSTAALQLSRHRVSVPLCPTLASEYANGNGHATLPYGQLIQRCTDHARACRSIGDDLSDLAALLIRAHALYETSESRMTRLMTELLQSVGMAAPAYTAIGAGALTGGGMLFGSAVERRFNPVWGLTSSARAQEGLLGAAASAIAGIGPIRSLLRTDEVNAAAERIAGVSAPLHGLVQGTELHVEEVTTDVAVVGESASVAQSLEHLRRLAEERLGKVDLGSGLDYATIAIQRYRRADGTVGWLVTIPGTDGQDDSPFGWPQNVELMSDSPTRRMNADSARMVVEAMRQAGIGSDEPVALIGHSQGGIVAAAIAADMCDDYTIEHVVTAGSPVANHPIPSSTWVTSIEIDDELVAALDGASNPSTDNWLTIHGYATQTAGSSIDTVNADGSCTPGDTASSWQRGYRAAEVRDAADGKEITHWLKYHQAAYQNATDLGSPAVIEHERHFRQVIDGELEETRYYRGRMMHAGVTTAPSERRIDMDALGDGE</sequence>
<organism evidence="2 3">
    <name type="scientific">Bifidobacterium ramosum</name>
    <dbReference type="NCBI Taxonomy" id="1798158"/>
    <lineage>
        <taxon>Bacteria</taxon>
        <taxon>Bacillati</taxon>
        <taxon>Actinomycetota</taxon>
        <taxon>Actinomycetes</taxon>
        <taxon>Bifidobacteriales</taxon>
        <taxon>Bifidobacteriaceae</taxon>
        <taxon>Bifidobacterium</taxon>
    </lineage>
</organism>
<accession>A0A6L4X0B8</accession>
<dbReference type="AlphaFoldDB" id="A0A6L4X0B8"/>
<dbReference type="InterPro" id="IPR012908">
    <property type="entry name" value="PGAP1-ab_dom-like"/>
</dbReference>
<dbReference type="GO" id="GO:0016788">
    <property type="term" value="F:hydrolase activity, acting on ester bonds"/>
    <property type="evidence" value="ECO:0007669"/>
    <property type="project" value="InterPro"/>
</dbReference>
<gene>
    <name evidence="2" type="ORF">DSM100688_1314</name>
</gene>
<dbReference type="InterPro" id="IPR029058">
    <property type="entry name" value="AB_hydrolase_fold"/>
</dbReference>
<name>A0A6L4X0B8_9BIFI</name>
<dbReference type="Gene3D" id="3.40.50.1820">
    <property type="entry name" value="alpha/beta hydrolase"/>
    <property type="match status" value="1"/>
</dbReference>